<accession>A0ACC3TX94</accession>
<reference evidence="2" key="1">
    <citation type="journal article" date="2024" name="Front. Bioeng. Biotechnol.">
        <title>Genome-scale model development and genomic sequencing of the oleaginous clade Lipomyces.</title>
        <authorList>
            <person name="Czajka J.J."/>
            <person name="Han Y."/>
            <person name="Kim J."/>
            <person name="Mondo S.J."/>
            <person name="Hofstad B.A."/>
            <person name="Robles A."/>
            <person name="Haridas S."/>
            <person name="Riley R."/>
            <person name="LaButti K."/>
            <person name="Pangilinan J."/>
            <person name="Andreopoulos W."/>
            <person name="Lipzen A."/>
            <person name="Yan J."/>
            <person name="Wang M."/>
            <person name="Ng V."/>
            <person name="Grigoriev I.V."/>
            <person name="Spatafora J.W."/>
            <person name="Magnuson J.K."/>
            <person name="Baker S.E."/>
            <person name="Pomraning K.R."/>
        </authorList>
    </citation>
    <scope>NUCLEOTIDE SEQUENCE [LARGE SCALE GENOMIC DNA]</scope>
    <source>
        <strain evidence="2">CBS 10300</strain>
    </source>
</reference>
<organism evidence="1 2">
    <name type="scientific">Lipomyces orientalis</name>
    <dbReference type="NCBI Taxonomy" id="1233043"/>
    <lineage>
        <taxon>Eukaryota</taxon>
        <taxon>Fungi</taxon>
        <taxon>Dikarya</taxon>
        <taxon>Ascomycota</taxon>
        <taxon>Saccharomycotina</taxon>
        <taxon>Lipomycetes</taxon>
        <taxon>Lipomycetales</taxon>
        <taxon>Lipomycetaceae</taxon>
        <taxon>Lipomyces</taxon>
    </lineage>
</organism>
<dbReference type="Proteomes" id="UP001489719">
    <property type="component" value="Unassembled WGS sequence"/>
</dbReference>
<proteinExistence type="predicted"/>
<keyword evidence="2" id="KW-1185">Reference proteome</keyword>
<evidence type="ECO:0000313" key="1">
    <source>
        <dbReference type="EMBL" id="KAK9325839.1"/>
    </source>
</evidence>
<evidence type="ECO:0000313" key="2">
    <source>
        <dbReference type="Proteomes" id="UP001489719"/>
    </source>
</evidence>
<protein>
    <submittedName>
        <fullName evidence="1">Uncharacterized protein</fullName>
    </submittedName>
</protein>
<name>A0ACC3TX94_9ASCO</name>
<sequence length="1112" mass="121434">MDLPAKSDGTDFGRQPSTLRRFFTRTFSRRKTSKKKLDASVFSPQEHTEHTVNPTISAPETDLPVLRAQTLENQERQSPQLAVEDSTSKSADQSIEEISDGLRTPPWSYVPIPADSVATILAGSETAEFGCLRPKKIGGTPQSLRASKLSSENMSCRVVSPLLRSRNDALKPLSRGTDTKLVRAGYGTNQERGTQVMMMTTQHGDWDEFMDCYARGQYSLCKPPPPPRGRPNFKYFVPPMPPNEGKRLVEVAQYDVAYSSEFAEACRDLIATARKSFGLRGVSVSLIAKNAQIVKAEIGLNTNMIDRKVSLEGNTILSLEPIVICDTLLDWRFAKNPLVTNFPSIGFWASAPIISPAGHAIGAFSIWDAYPREDLTFVQRRQLQGFADAAMNEMERASSRLLPSTAAQCTANVLEDDRVSMYSAEGFDLPDAPRSKRSGKREVVERAPATGINIIPPYRGRRVAYINKRRSVRKKQVLATPTNLVQDSVTGFHDQNENAEGRADTDGFSSVSEDPQFNTLGHEEVNVNFRTPESQEERYSAGEDVPNWLSDYFDSHGQVRYSSAVHNRAQRLRDKEKFLFAGSSSTENISRLPCSPALPLNRRSPFREVTNTNTVLAILAKVAAISLGLDVAYFIEVGKSTASEEHEAELDRLLYGDILGSPVPEKEDPVDGIRLSKRLLAAYGIMRDDPEFDSKLHYRALNSQFGLAYHNSTEKSSSYYGILIPFRRYFHNIRSLRSYSGDKLSTELSSGRMSSASSTSDRISTSKNPVQSCPPTSQFASCGSSNRRDLSMIEDSGNATLIAINQELSMATEGIENLSTLAKNQSYAATVPLQSRSQTPNVISVSLPTDTSLPTDVAVPTSGPPSQDPRQPESNGEVTGEPDAKALDVTTTSPMIASPRAVRLRLPVQPESGEGPASADSASTAYSNQTSQSTTDRSTPATSINVSPSEVAKPVPVAVLPTPNRGLEQDDIPSLLRAKSIDSRMNMSNQASAIAKKRIKLTIDTTGNKQVTGSQAVHKTSMAMVDIHCQPSVSRSYTSAVATTGSSSHLTSGEDENTDSDADADAVIAKFPCDGGVVFGGFSAAKKEYSQSDMEFIDKFKALVNEGIEWIR</sequence>
<dbReference type="EMBL" id="MU970038">
    <property type="protein sequence ID" value="KAK9325839.1"/>
    <property type="molecule type" value="Genomic_DNA"/>
</dbReference>
<comment type="caution">
    <text evidence="1">The sequence shown here is derived from an EMBL/GenBank/DDBJ whole genome shotgun (WGS) entry which is preliminary data.</text>
</comment>
<gene>
    <name evidence="1" type="ORF">V1517DRAFT_313663</name>
</gene>